<sequence>MTSPYVQGTTLPLQSDGQSLHVTVVQAFPPTLSCASVVSLDWPSLKLKGTYVLKVFDRRFATQLRRDSKAKSWTPEVEKRYHQFASTGGLSRLIPYISQKETDEDWSETDERWDQAQLETYLQYRSLKLYKTEKEVYGILHAFQGKDIPYLYANVNIKTATGPDYENYDCPGILMEYVQGFPLTDIERYAPQANWQGICERAIRIVNQIGEKGIRNEDVKTRSFIIKSNGKVAMIDFASCVVRRPGQSKEDWEEWKAMQDEEGAVGCTMEKKLKGKFTYKRSMESRRLMDRYMRE</sequence>
<evidence type="ECO:0008006" key="3">
    <source>
        <dbReference type="Google" id="ProtNLM"/>
    </source>
</evidence>
<protein>
    <recommendedName>
        <fullName evidence="3">Protein kinase domain-containing protein</fullName>
    </recommendedName>
</protein>
<organism evidence="1 2">
    <name type="scientific">Lophiostoma macrostomum CBS 122681</name>
    <dbReference type="NCBI Taxonomy" id="1314788"/>
    <lineage>
        <taxon>Eukaryota</taxon>
        <taxon>Fungi</taxon>
        <taxon>Dikarya</taxon>
        <taxon>Ascomycota</taxon>
        <taxon>Pezizomycotina</taxon>
        <taxon>Dothideomycetes</taxon>
        <taxon>Pleosporomycetidae</taxon>
        <taxon>Pleosporales</taxon>
        <taxon>Lophiostomataceae</taxon>
        <taxon>Lophiostoma</taxon>
    </lineage>
</organism>
<keyword evidence="2" id="KW-1185">Reference proteome</keyword>
<reference evidence="1" key="1">
    <citation type="journal article" date="2020" name="Stud. Mycol.">
        <title>101 Dothideomycetes genomes: a test case for predicting lifestyles and emergence of pathogens.</title>
        <authorList>
            <person name="Haridas S."/>
            <person name="Albert R."/>
            <person name="Binder M."/>
            <person name="Bloem J."/>
            <person name="Labutti K."/>
            <person name="Salamov A."/>
            <person name="Andreopoulos B."/>
            <person name="Baker S."/>
            <person name="Barry K."/>
            <person name="Bills G."/>
            <person name="Bluhm B."/>
            <person name="Cannon C."/>
            <person name="Castanera R."/>
            <person name="Culley D."/>
            <person name="Daum C."/>
            <person name="Ezra D."/>
            <person name="Gonzalez J."/>
            <person name="Henrissat B."/>
            <person name="Kuo A."/>
            <person name="Liang C."/>
            <person name="Lipzen A."/>
            <person name="Lutzoni F."/>
            <person name="Magnuson J."/>
            <person name="Mondo S."/>
            <person name="Nolan M."/>
            <person name="Ohm R."/>
            <person name="Pangilinan J."/>
            <person name="Park H.-J."/>
            <person name="Ramirez L."/>
            <person name="Alfaro M."/>
            <person name="Sun H."/>
            <person name="Tritt A."/>
            <person name="Yoshinaga Y."/>
            <person name="Zwiers L.-H."/>
            <person name="Turgeon B."/>
            <person name="Goodwin S."/>
            <person name="Spatafora J."/>
            <person name="Crous P."/>
            <person name="Grigoriev I."/>
        </authorList>
    </citation>
    <scope>NUCLEOTIDE SEQUENCE</scope>
    <source>
        <strain evidence="1">CBS 122681</strain>
    </source>
</reference>
<dbReference type="AlphaFoldDB" id="A0A6A6TKG2"/>
<proteinExistence type="predicted"/>
<dbReference type="OrthoDB" id="5134445at2759"/>
<evidence type="ECO:0000313" key="2">
    <source>
        <dbReference type="Proteomes" id="UP000799324"/>
    </source>
</evidence>
<accession>A0A6A6TKG2</accession>
<name>A0A6A6TKG2_9PLEO</name>
<dbReference type="EMBL" id="MU004309">
    <property type="protein sequence ID" value="KAF2659114.1"/>
    <property type="molecule type" value="Genomic_DNA"/>
</dbReference>
<dbReference type="InterPro" id="IPR011009">
    <property type="entry name" value="Kinase-like_dom_sf"/>
</dbReference>
<evidence type="ECO:0000313" key="1">
    <source>
        <dbReference type="EMBL" id="KAF2659114.1"/>
    </source>
</evidence>
<dbReference type="SUPFAM" id="SSF56112">
    <property type="entry name" value="Protein kinase-like (PK-like)"/>
    <property type="match status" value="1"/>
</dbReference>
<gene>
    <name evidence="1" type="ORF">K491DRAFT_755570</name>
</gene>
<dbReference type="Proteomes" id="UP000799324">
    <property type="component" value="Unassembled WGS sequence"/>
</dbReference>